<accession>A0A167IVX9</accession>
<organism evidence="1 2">
    <name type="scientific">Cochleicola gelatinilyticus</name>
    <dbReference type="NCBI Taxonomy" id="1763537"/>
    <lineage>
        <taxon>Bacteria</taxon>
        <taxon>Pseudomonadati</taxon>
        <taxon>Bacteroidota</taxon>
        <taxon>Flavobacteriia</taxon>
        <taxon>Flavobacteriales</taxon>
        <taxon>Flavobacteriaceae</taxon>
        <taxon>Cochleicola</taxon>
    </lineage>
</organism>
<dbReference type="Pfam" id="PF08309">
    <property type="entry name" value="LVIVD"/>
    <property type="match status" value="2"/>
</dbReference>
<dbReference type="InterPro" id="IPR013211">
    <property type="entry name" value="LVIVD"/>
</dbReference>
<sequence>MGKLVFFIGCCLFLIACGSDTMDDNGLPVDDTMNDDSPELVLTAPCENGIADIFPCSDYDLLYRIELSTFDAAEGNDSWGWTDPSNGKEYALMGLDNGTAFIDISDPEAAIYLGKLPTHTVPSGWRDVKVYNNHAFIVSEAAGHGMQVFDLTRLRNVTGTGNTFIEDAHYNGFGNAHNIVINEDSGYAYAVGTQTFDGGPHFINIQNPTNPIAAGGYQLSSYSHDAQVITYNGPDTEHVGKELLIGSNVNEIVIVDITDKENPVLISQLGYGEVGYTHQGWFTEDQTYFLLGDELDELNFGFNSRTLVFNFSDLDNPVLHTTYTGPTDAVDHNGYVKGNLFYLANYSAGLRVIDLSDIDNGNLTEIGNFDTFPSNNTASFNGAWNVYPFFESGTILISDINTGLYLVRKH</sequence>
<dbReference type="InterPro" id="IPR027589">
    <property type="entry name" value="Choice_anch_B"/>
</dbReference>
<evidence type="ECO:0000313" key="2">
    <source>
        <dbReference type="Proteomes" id="UP000077013"/>
    </source>
</evidence>
<dbReference type="NCBIfam" id="TIGR04312">
    <property type="entry name" value="choice_anch_B"/>
    <property type="match status" value="1"/>
</dbReference>
<dbReference type="EMBL" id="LRXL01000026">
    <property type="protein sequence ID" value="OAB80071.1"/>
    <property type="molecule type" value="Genomic_DNA"/>
</dbReference>
<dbReference type="PROSITE" id="PS51257">
    <property type="entry name" value="PROKAR_LIPOPROTEIN"/>
    <property type="match status" value="1"/>
</dbReference>
<protein>
    <submittedName>
        <fullName evidence="1">Regulator</fullName>
    </submittedName>
</protein>
<evidence type="ECO:0000313" key="1">
    <source>
        <dbReference type="EMBL" id="OAB80071.1"/>
    </source>
</evidence>
<dbReference type="PANTHER" id="PTHR38787">
    <property type="entry name" value="REGULATORY P DOMAIN-CONTAINING PROTEIN"/>
    <property type="match status" value="1"/>
</dbReference>
<dbReference type="GO" id="GO:0005576">
    <property type="term" value="C:extracellular region"/>
    <property type="evidence" value="ECO:0007669"/>
    <property type="project" value="TreeGrafter"/>
</dbReference>
<reference evidence="1 2" key="1">
    <citation type="submission" date="2016-02" db="EMBL/GenBank/DDBJ databases">
        <title>Ulvibacter sp. LPB0005, isolated from Thais luteostoma.</title>
        <authorList>
            <person name="Shin S.-K."/>
            <person name="Yi H."/>
        </authorList>
    </citation>
    <scope>NUCLEOTIDE SEQUENCE [LARGE SCALE GENOMIC DNA]</scope>
    <source>
        <strain evidence="1 2">LPB0005</strain>
    </source>
</reference>
<dbReference type="AlphaFoldDB" id="A0A167IVX9"/>
<keyword evidence="2" id="KW-1185">Reference proteome</keyword>
<dbReference type="RefSeq" id="WP_068590301.1">
    <property type="nucleotide sequence ID" value="NZ_LRXL01000026.1"/>
</dbReference>
<name>A0A167IVX9_9FLAO</name>
<dbReference type="STRING" id="1763537.ULVI_04850"/>
<gene>
    <name evidence="1" type="ORF">ULVI_04850</name>
</gene>
<dbReference type="SUPFAM" id="SSF75011">
    <property type="entry name" value="3-carboxy-cis,cis-mucoante lactonizing enzyme"/>
    <property type="match status" value="1"/>
</dbReference>
<dbReference type="Proteomes" id="UP000077013">
    <property type="component" value="Unassembled WGS sequence"/>
</dbReference>
<proteinExistence type="predicted"/>
<comment type="caution">
    <text evidence="1">The sequence shown here is derived from an EMBL/GenBank/DDBJ whole genome shotgun (WGS) entry which is preliminary data.</text>
</comment>
<dbReference type="PANTHER" id="PTHR38787:SF3">
    <property type="entry name" value="REGULATORY P DOMAIN-CONTAINING PROTEIN"/>
    <property type="match status" value="1"/>
</dbReference>